<proteinExistence type="predicted"/>
<gene>
    <name evidence="1" type="ORF">QAD02_000355</name>
</gene>
<keyword evidence="2" id="KW-1185">Reference proteome</keyword>
<evidence type="ECO:0000313" key="2">
    <source>
        <dbReference type="Proteomes" id="UP001239111"/>
    </source>
</evidence>
<evidence type="ECO:0000313" key="1">
    <source>
        <dbReference type="EMBL" id="KAJ8669096.1"/>
    </source>
</evidence>
<organism evidence="1 2">
    <name type="scientific">Eretmocerus hayati</name>
    <dbReference type="NCBI Taxonomy" id="131215"/>
    <lineage>
        <taxon>Eukaryota</taxon>
        <taxon>Metazoa</taxon>
        <taxon>Ecdysozoa</taxon>
        <taxon>Arthropoda</taxon>
        <taxon>Hexapoda</taxon>
        <taxon>Insecta</taxon>
        <taxon>Pterygota</taxon>
        <taxon>Neoptera</taxon>
        <taxon>Endopterygota</taxon>
        <taxon>Hymenoptera</taxon>
        <taxon>Apocrita</taxon>
        <taxon>Proctotrupomorpha</taxon>
        <taxon>Chalcidoidea</taxon>
        <taxon>Aphelinidae</taxon>
        <taxon>Aphelininae</taxon>
        <taxon>Eretmocerus</taxon>
    </lineage>
</organism>
<accession>A0ACC2NDD4</accession>
<dbReference type="Proteomes" id="UP001239111">
    <property type="component" value="Chromosome 3"/>
</dbReference>
<protein>
    <submittedName>
        <fullName evidence="1">Uncharacterized protein</fullName>
    </submittedName>
</protein>
<sequence>MKPSITYISQTKIVNIGDTVELICSVVADRGDTILWEKANGNIFISLKTTKIIPTDRFSTKFDPKSSSYKLEIKGIQESDEGIYRCQIISDTIVEKAEVELFVRRQPIIHDNSTLSEVATEGQNVTMVCYASGYPTPEIWWSRLDNSTLPSKQIVHKGNTLEFSPVYKKDDGTYHCSASNRVGKSVRRRVSLQVLPVPIDHAHEGLPDLDV</sequence>
<comment type="caution">
    <text evidence="1">The sequence shown here is derived from an EMBL/GenBank/DDBJ whole genome shotgun (WGS) entry which is preliminary data.</text>
</comment>
<reference evidence="1" key="1">
    <citation type="submission" date="2023-04" db="EMBL/GenBank/DDBJ databases">
        <title>A chromosome-level genome assembly of the parasitoid wasp Eretmocerus hayati.</title>
        <authorList>
            <person name="Zhong Y."/>
            <person name="Liu S."/>
            <person name="Liu Y."/>
        </authorList>
    </citation>
    <scope>NUCLEOTIDE SEQUENCE</scope>
    <source>
        <strain evidence="1">ZJU_SS_LIU_2023</strain>
    </source>
</reference>
<dbReference type="EMBL" id="CM056743">
    <property type="protein sequence ID" value="KAJ8669096.1"/>
    <property type="molecule type" value="Genomic_DNA"/>
</dbReference>
<name>A0ACC2NDD4_9HYME</name>